<dbReference type="Pfam" id="PF13181">
    <property type="entry name" value="TPR_8"/>
    <property type="match status" value="1"/>
</dbReference>
<feature type="region of interest" description="Disordered" evidence="4">
    <location>
        <begin position="95"/>
        <end position="119"/>
    </location>
</feature>
<dbReference type="AlphaFoldDB" id="A0A6M1T1L9"/>
<dbReference type="Gene3D" id="1.25.40.10">
    <property type="entry name" value="Tetratricopeptide repeat domain"/>
    <property type="match status" value="1"/>
</dbReference>
<dbReference type="PROSITE" id="PS50293">
    <property type="entry name" value="TPR_REGION"/>
    <property type="match status" value="1"/>
</dbReference>
<evidence type="ECO:0000256" key="1">
    <source>
        <dbReference type="ARBA" id="ARBA00022737"/>
    </source>
</evidence>
<dbReference type="InterPro" id="IPR011990">
    <property type="entry name" value="TPR-like_helical_dom_sf"/>
</dbReference>
<sequence length="656" mass="73644">VDHRSDLFSLGIVFYEMLTGQKPFRGEHQAAMTYAIVNEEPIPVENYLPEAPDKLGQFLGKALSKDPQKRFGSALDLRKNLENLKKNIKIPASIKSTADEETNSVHSPQRNEENSNSTTVSFTFPNMNLGKIVYGRRGLLVGTTIFIVLLILTALWYVKDSPSPIESSMNITDRSVAVLPFSRQGEGEKSSIITSGLHNDLLTRLSNVGDLQVTSLASVEKYRKGRLSPPAIAESLGVRWIIDGRVQEAGGQVQVYAQLIDPETDVNKWADSYRRELTAEKLFAIQSEIAKEITRALQAELSEGEQKRLDGTPTRNLDAYELYVKGRKRLAEINYSDIEPAVEALHLFQQAVEEDSSFAFGWSGLADATMYYNPSYWPDTAQTPEISQVEAARQALKLNPELAEAHTSMGIFHLKNGNGPQAVRRLKKAIELKPSYWEAHHRIGVFYLNTGRHEQAIEHLNLAVELNPQHARARHGLYDAYLAAGMAEKSLEEARRQQQLGLEEISAIAGEVRALKNLDRYEQAAQITRRQIKQLGSYTGWGGWFNAYMVSILAAQGDTVSARKYLDELRTAEVFPAMLGQAYAALGEIESAFNAYEQLSKEEWRRFGPSIEFRYGIMYDLTPLKSDPRYEKLIQRANKAWNLNPDGSLPEESESK</sequence>
<dbReference type="GO" id="GO:0004672">
    <property type="term" value="F:protein kinase activity"/>
    <property type="evidence" value="ECO:0007669"/>
    <property type="project" value="InterPro"/>
</dbReference>
<protein>
    <submittedName>
        <fullName evidence="7">Tetratricopeptide repeat protein</fullName>
    </submittedName>
</protein>
<feature type="non-terminal residue" evidence="7">
    <location>
        <position position="1"/>
    </location>
</feature>
<organism evidence="7 8">
    <name type="scientific">Halalkalibaculum roseum</name>
    <dbReference type="NCBI Taxonomy" id="2709311"/>
    <lineage>
        <taxon>Bacteria</taxon>
        <taxon>Pseudomonadati</taxon>
        <taxon>Balneolota</taxon>
        <taxon>Balneolia</taxon>
        <taxon>Balneolales</taxon>
        <taxon>Balneolaceae</taxon>
        <taxon>Halalkalibaculum</taxon>
    </lineage>
</organism>
<keyword evidence="5" id="KW-1133">Transmembrane helix</keyword>
<dbReference type="GO" id="GO:0005524">
    <property type="term" value="F:ATP binding"/>
    <property type="evidence" value="ECO:0007669"/>
    <property type="project" value="InterPro"/>
</dbReference>
<dbReference type="SUPFAM" id="SSF56112">
    <property type="entry name" value="Protein kinase-like (PK-like)"/>
    <property type="match status" value="1"/>
</dbReference>
<feature type="transmembrane region" description="Helical" evidence="5">
    <location>
        <begin position="139"/>
        <end position="158"/>
    </location>
</feature>
<dbReference type="PANTHER" id="PTHR44943">
    <property type="entry name" value="CELLULOSE SYNTHASE OPERON PROTEIN C"/>
    <property type="match status" value="1"/>
</dbReference>
<accession>A0A6M1T1L9</accession>
<keyword evidence="2 3" id="KW-0802">TPR repeat</keyword>
<dbReference type="SMART" id="SM00028">
    <property type="entry name" value="TPR"/>
    <property type="match status" value="2"/>
</dbReference>
<keyword evidence="1" id="KW-0677">Repeat</keyword>
<feature type="repeat" description="TPR" evidence="3">
    <location>
        <begin position="437"/>
        <end position="470"/>
    </location>
</feature>
<dbReference type="InterPro" id="IPR000719">
    <property type="entry name" value="Prot_kinase_dom"/>
</dbReference>
<dbReference type="PROSITE" id="PS50005">
    <property type="entry name" value="TPR"/>
    <property type="match status" value="2"/>
</dbReference>
<evidence type="ECO:0000313" key="7">
    <source>
        <dbReference type="EMBL" id="NGP78006.1"/>
    </source>
</evidence>
<dbReference type="PANTHER" id="PTHR44943:SF8">
    <property type="entry name" value="TPR REPEAT-CONTAINING PROTEIN MJ0263"/>
    <property type="match status" value="1"/>
</dbReference>
<dbReference type="InterPro" id="IPR051685">
    <property type="entry name" value="Ycf3/AcsC/BcsC/TPR_MFPF"/>
</dbReference>
<feature type="compositionally biased region" description="Polar residues" evidence="4">
    <location>
        <begin position="104"/>
        <end position="119"/>
    </location>
</feature>
<evidence type="ECO:0000259" key="6">
    <source>
        <dbReference type="PROSITE" id="PS50011"/>
    </source>
</evidence>
<gene>
    <name evidence="7" type="ORF">G3570_15255</name>
</gene>
<dbReference type="Proteomes" id="UP000473278">
    <property type="component" value="Unassembled WGS sequence"/>
</dbReference>
<evidence type="ECO:0000256" key="3">
    <source>
        <dbReference type="PROSITE-ProRule" id="PRU00339"/>
    </source>
</evidence>
<keyword evidence="5" id="KW-0812">Transmembrane</keyword>
<reference evidence="7 8" key="1">
    <citation type="submission" date="2020-02" db="EMBL/GenBank/DDBJ databases">
        <title>Balneolaceae bacterium YR4-1, complete genome.</title>
        <authorList>
            <person name="Li Y."/>
            <person name="Wu S."/>
        </authorList>
    </citation>
    <scope>NUCLEOTIDE SEQUENCE [LARGE SCALE GENOMIC DNA]</scope>
    <source>
        <strain evidence="7 8">YR4-1</strain>
    </source>
</reference>
<proteinExistence type="predicted"/>
<name>A0A6M1T1L9_9BACT</name>
<dbReference type="InterPro" id="IPR019734">
    <property type="entry name" value="TPR_rpt"/>
</dbReference>
<keyword evidence="8" id="KW-1185">Reference proteome</keyword>
<dbReference type="Gene3D" id="3.40.50.10070">
    <property type="entry name" value="TolB, N-terminal domain"/>
    <property type="match status" value="1"/>
</dbReference>
<feature type="repeat" description="TPR" evidence="3">
    <location>
        <begin position="403"/>
        <end position="436"/>
    </location>
</feature>
<feature type="domain" description="Protein kinase" evidence="6">
    <location>
        <begin position="1"/>
        <end position="84"/>
    </location>
</feature>
<keyword evidence="5" id="KW-0472">Membrane</keyword>
<comment type="caution">
    <text evidence="7">The sequence shown here is derived from an EMBL/GenBank/DDBJ whole genome shotgun (WGS) entry which is preliminary data.</text>
</comment>
<dbReference type="PROSITE" id="PS50011">
    <property type="entry name" value="PROTEIN_KINASE_DOM"/>
    <property type="match status" value="1"/>
</dbReference>
<evidence type="ECO:0000256" key="2">
    <source>
        <dbReference type="ARBA" id="ARBA00022803"/>
    </source>
</evidence>
<dbReference type="Gene3D" id="1.10.510.10">
    <property type="entry name" value="Transferase(Phosphotransferase) domain 1"/>
    <property type="match status" value="1"/>
</dbReference>
<dbReference type="RefSeq" id="WP_165143697.1">
    <property type="nucleotide sequence ID" value="NZ_JAALLT010000004.1"/>
</dbReference>
<evidence type="ECO:0000313" key="8">
    <source>
        <dbReference type="Proteomes" id="UP000473278"/>
    </source>
</evidence>
<dbReference type="SUPFAM" id="SSF48452">
    <property type="entry name" value="TPR-like"/>
    <property type="match status" value="1"/>
</dbReference>
<evidence type="ECO:0000256" key="4">
    <source>
        <dbReference type="SAM" id="MobiDB-lite"/>
    </source>
</evidence>
<evidence type="ECO:0000256" key="5">
    <source>
        <dbReference type="SAM" id="Phobius"/>
    </source>
</evidence>
<dbReference type="InterPro" id="IPR011009">
    <property type="entry name" value="Kinase-like_dom_sf"/>
</dbReference>
<dbReference type="EMBL" id="JAALLT010000004">
    <property type="protein sequence ID" value="NGP78006.1"/>
    <property type="molecule type" value="Genomic_DNA"/>
</dbReference>